<dbReference type="PANTHER" id="PTHR33910:SF1">
    <property type="entry name" value="PROTEIN TRANSLOCASE SUBUNIT SECE"/>
    <property type="match status" value="1"/>
</dbReference>
<feature type="compositionally biased region" description="Basic and acidic residues" evidence="10">
    <location>
        <begin position="26"/>
        <end position="39"/>
    </location>
</feature>
<dbReference type="Proteomes" id="UP000184076">
    <property type="component" value="Unassembled WGS sequence"/>
</dbReference>
<evidence type="ECO:0000256" key="3">
    <source>
        <dbReference type="ARBA" id="ARBA00022475"/>
    </source>
</evidence>
<proteinExistence type="inferred from homology"/>
<dbReference type="AlphaFoldDB" id="A0A1M5IZ93"/>
<organism evidence="11 12">
    <name type="scientific">Desulfacinum infernum DSM 9756</name>
    <dbReference type="NCBI Taxonomy" id="1121391"/>
    <lineage>
        <taxon>Bacteria</taxon>
        <taxon>Pseudomonadati</taxon>
        <taxon>Thermodesulfobacteriota</taxon>
        <taxon>Syntrophobacteria</taxon>
        <taxon>Syntrophobacterales</taxon>
        <taxon>Syntrophobacteraceae</taxon>
        <taxon>Desulfacinum</taxon>
    </lineage>
</organism>
<dbReference type="GO" id="GO:0065002">
    <property type="term" value="P:intracellular protein transmembrane transport"/>
    <property type="evidence" value="ECO:0007669"/>
    <property type="project" value="UniProtKB-UniRule"/>
</dbReference>
<dbReference type="PROSITE" id="PS01067">
    <property type="entry name" value="SECE_SEC61G"/>
    <property type="match status" value="1"/>
</dbReference>
<evidence type="ECO:0000313" key="12">
    <source>
        <dbReference type="Proteomes" id="UP000184076"/>
    </source>
</evidence>
<feature type="transmembrane region" description="Helical" evidence="9">
    <location>
        <begin position="85"/>
        <end position="109"/>
    </location>
</feature>
<dbReference type="InterPro" id="IPR038379">
    <property type="entry name" value="SecE_sf"/>
</dbReference>
<dbReference type="HAMAP" id="MF_00422">
    <property type="entry name" value="SecE"/>
    <property type="match status" value="1"/>
</dbReference>
<evidence type="ECO:0000256" key="7">
    <source>
        <dbReference type="ARBA" id="ARBA00023010"/>
    </source>
</evidence>
<keyword evidence="2 9" id="KW-0813">Transport</keyword>
<evidence type="ECO:0000256" key="4">
    <source>
        <dbReference type="ARBA" id="ARBA00022692"/>
    </source>
</evidence>
<name>A0A1M5IZ93_9BACT</name>
<dbReference type="PANTHER" id="PTHR33910">
    <property type="entry name" value="PROTEIN TRANSLOCASE SUBUNIT SECE"/>
    <property type="match status" value="1"/>
</dbReference>
<evidence type="ECO:0000256" key="9">
    <source>
        <dbReference type="HAMAP-Rule" id="MF_00422"/>
    </source>
</evidence>
<dbReference type="GO" id="GO:0009306">
    <property type="term" value="P:protein secretion"/>
    <property type="evidence" value="ECO:0007669"/>
    <property type="project" value="UniProtKB-UniRule"/>
</dbReference>
<evidence type="ECO:0000256" key="6">
    <source>
        <dbReference type="ARBA" id="ARBA00022989"/>
    </source>
</evidence>
<dbReference type="Pfam" id="PF00584">
    <property type="entry name" value="SecE"/>
    <property type="match status" value="1"/>
</dbReference>
<dbReference type="STRING" id="1121391.SAMN02745206_03699"/>
<evidence type="ECO:0000256" key="10">
    <source>
        <dbReference type="SAM" id="MobiDB-lite"/>
    </source>
</evidence>
<keyword evidence="6 9" id="KW-1133">Transmembrane helix</keyword>
<feature type="region of interest" description="Disordered" evidence="10">
    <location>
        <begin position="1"/>
        <end position="49"/>
    </location>
</feature>
<evidence type="ECO:0000256" key="1">
    <source>
        <dbReference type="ARBA" id="ARBA00004370"/>
    </source>
</evidence>
<evidence type="ECO:0000256" key="8">
    <source>
        <dbReference type="ARBA" id="ARBA00023136"/>
    </source>
</evidence>
<dbReference type="InterPro" id="IPR001901">
    <property type="entry name" value="Translocase_SecE/Sec61-g"/>
</dbReference>
<dbReference type="PRINTS" id="PR01650">
    <property type="entry name" value="SECETRNLCASE"/>
</dbReference>
<dbReference type="GO" id="GO:0043952">
    <property type="term" value="P:protein transport by the Sec complex"/>
    <property type="evidence" value="ECO:0007669"/>
    <property type="project" value="UniProtKB-UniRule"/>
</dbReference>
<sequence length="118" mass="13102">MKAAKASHTQTMESGGPRVNKKSGKHDKQGDAKAGDVKKMAAAKKKAPRKVEASGPNLWTRFRTYLREVVYELRKVVWPSRKETIGSTSVVLVIVILCGLFLGFVDLILSRFVRFLIG</sequence>
<comment type="subcellular location">
    <subcellularLocation>
        <location evidence="9">Cell membrane</location>
        <topology evidence="9">Single-pass membrane protein</topology>
    </subcellularLocation>
    <subcellularLocation>
        <location evidence="1">Membrane</location>
    </subcellularLocation>
</comment>
<reference evidence="12" key="1">
    <citation type="submission" date="2016-11" db="EMBL/GenBank/DDBJ databases">
        <authorList>
            <person name="Varghese N."/>
            <person name="Submissions S."/>
        </authorList>
    </citation>
    <scope>NUCLEOTIDE SEQUENCE [LARGE SCALE GENOMIC DNA]</scope>
    <source>
        <strain evidence="12">DSM 9756</strain>
    </source>
</reference>
<comment type="similarity">
    <text evidence="9">Belongs to the SecE/SEC61-gamma family.</text>
</comment>
<keyword evidence="12" id="KW-1185">Reference proteome</keyword>
<dbReference type="GO" id="GO:0005886">
    <property type="term" value="C:plasma membrane"/>
    <property type="evidence" value="ECO:0007669"/>
    <property type="project" value="UniProtKB-SubCell"/>
</dbReference>
<dbReference type="NCBIfam" id="TIGR00964">
    <property type="entry name" value="secE_bact"/>
    <property type="match status" value="1"/>
</dbReference>
<dbReference type="OrthoDB" id="9812738at2"/>
<gene>
    <name evidence="9" type="primary">secE</name>
    <name evidence="11" type="ORF">SAMN02745206_03699</name>
</gene>
<dbReference type="GO" id="GO:0008320">
    <property type="term" value="F:protein transmembrane transporter activity"/>
    <property type="evidence" value="ECO:0007669"/>
    <property type="project" value="UniProtKB-UniRule"/>
</dbReference>
<dbReference type="EMBL" id="FQVB01000064">
    <property type="protein sequence ID" value="SHG33606.1"/>
    <property type="molecule type" value="Genomic_DNA"/>
</dbReference>
<evidence type="ECO:0000256" key="5">
    <source>
        <dbReference type="ARBA" id="ARBA00022927"/>
    </source>
</evidence>
<comment type="function">
    <text evidence="9">Essential subunit of the Sec protein translocation channel SecYEG. Clamps together the 2 halves of SecY. May contact the channel plug during translocation.</text>
</comment>
<keyword evidence="3 9" id="KW-1003">Cell membrane</keyword>
<keyword evidence="4 9" id="KW-0812">Transmembrane</keyword>
<comment type="subunit">
    <text evidence="9">Component of the Sec protein translocase complex. Heterotrimer consisting of SecY, SecE and SecG subunits. The heterotrimers can form oligomers, although 1 heterotrimer is thought to be able to translocate proteins. Interacts with the ribosome. Interacts with SecDF, and other proteins may be involved. Interacts with SecA.</text>
</comment>
<evidence type="ECO:0000313" key="11">
    <source>
        <dbReference type="EMBL" id="SHG33606.1"/>
    </source>
</evidence>
<dbReference type="InterPro" id="IPR005807">
    <property type="entry name" value="SecE_bac"/>
</dbReference>
<accession>A0A1M5IZ93</accession>
<dbReference type="Gene3D" id="1.20.5.1030">
    <property type="entry name" value="Preprotein translocase secy subunit"/>
    <property type="match status" value="1"/>
</dbReference>
<evidence type="ECO:0000256" key="2">
    <source>
        <dbReference type="ARBA" id="ARBA00022448"/>
    </source>
</evidence>
<keyword evidence="5 9" id="KW-0653">Protein transport</keyword>
<keyword evidence="8 9" id="KW-0472">Membrane</keyword>
<dbReference type="GO" id="GO:0006605">
    <property type="term" value="P:protein targeting"/>
    <property type="evidence" value="ECO:0007669"/>
    <property type="project" value="UniProtKB-UniRule"/>
</dbReference>
<keyword evidence="7 9" id="KW-0811">Translocation</keyword>
<protein>
    <recommendedName>
        <fullName evidence="9">Protein translocase subunit SecE</fullName>
    </recommendedName>
</protein>